<gene>
    <name evidence="11" type="primary">atpB</name>
    <name evidence="12" type="ORF">J2S24_002220</name>
</gene>
<name>A0ABT9M6G0_9THEO</name>
<keyword evidence="10 11" id="KW-0066">ATP synthesis</keyword>
<protein>
    <recommendedName>
        <fullName evidence="11">ATP synthase subunit a</fullName>
    </recommendedName>
    <alternativeName>
        <fullName evidence="11">ATP synthase F0 sector subunit a</fullName>
    </alternativeName>
    <alternativeName>
        <fullName evidence="11">F-ATPase subunit 6</fullName>
    </alternativeName>
</protein>
<keyword evidence="8 11" id="KW-0406">Ion transport</keyword>
<dbReference type="NCBIfam" id="NF004486">
    <property type="entry name" value="PRK05815.3-4"/>
    <property type="match status" value="1"/>
</dbReference>
<dbReference type="PRINTS" id="PR00123">
    <property type="entry name" value="ATPASEA"/>
</dbReference>
<feature type="transmembrane region" description="Helical" evidence="11">
    <location>
        <begin position="106"/>
        <end position="125"/>
    </location>
</feature>
<feature type="transmembrane region" description="Helical" evidence="11">
    <location>
        <begin position="158"/>
        <end position="176"/>
    </location>
</feature>
<keyword evidence="7 11" id="KW-1133">Transmembrane helix</keyword>
<dbReference type="RefSeq" id="WP_307681489.1">
    <property type="nucleotide sequence ID" value="NZ_JAURUP010000030.1"/>
</dbReference>
<organism evidence="12 13">
    <name type="scientific">Thermoanaerobacter pentosaceus</name>
    <dbReference type="NCBI Taxonomy" id="694059"/>
    <lineage>
        <taxon>Bacteria</taxon>
        <taxon>Bacillati</taxon>
        <taxon>Bacillota</taxon>
        <taxon>Clostridia</taxon>
        <taxon>Thermoanaerobacterales</taxon>
        <taxon>Thermoanaerobacteraceae</taxon>
        <taxon>Thermoanaerobacter</taxon>
    </lineage>
</organism>
<dbReference type="Pfam" id="PF00119">
    <property type="entry name" value="ATP-synt_A"/>
    <property type="match status" value="1"/>
</dbReference>
<reference evidence="12 13" key="1">
    <citation type="submission" date="2023-07" db="EMBL/GenBank/DDBJ databases">
        <title>Genomic Encyclopedia of Type Strains, Phase IV (KMG-IV): sequencing the most valuable type-strain genomes for metagenomic binning, comparative biology and taxonomic classification.</title>
        <authorList>
            <person name="Goeker M."/>
        </authorList>
    </citation>
    <scope>NUCLEOTIDE SEQUENCE [LARGE SCALE GENOMIC DNA]</scope>
    <source>
        <strain evidence="12 13">DSM 25963</strain>
    </source>
</reference>
<keyword evidence="3 11" id="KW-0813">Transport</keyword>
<dbReference type="PANTHER" id="PTHR42823">
    <property type="entry name" value="ATP SYNTHASE SUBUNIT A, CHLOROPLASTIC"/>
    <property type="match status" value="1"/>
</dbReference>
<feature type="transmembrane region" description="Helical" evidence="11">
    <location>
        <begin position="12"/>
        <end position="36"/>
    </location>
</feature>
<comment type="function">
    <text evidence="11">Key component of the proton channel; it plays a direct role in the translocation of protons across the membrane.</text>
</comment>
<evidence type="ECO:0000256" key="7">
    <source>
        <dbReference type="ARBA" id="ARBA00022989"/>
    </source>
</evidence>
<evidence type="ECO:0000256" key="4">
    <source>
        <dbReference type="ARBA" id="ARBA00022547"/>
    </source>
</evidence>
<accession>A0ABT9M6G0</accession>
<evidence type="ECO:0000256" key="10">
    <source>
        <dbReference type="ARBA" id="ARBA00023310"/>
    </source>
</evidence>
<dbReference type="InterPro" id="IPR035908">
    <property type="entry name" value="F0_ATP_A_sf"/>
</dbReference>
<evidence type="ECO:0000256" key="9">
    <source>
        <dbReference type="ARBA" id="ARBA00023136"/>
    </source>
</evidence>
<keyword evidence="13" id="KW-1185">Reference proteome</keyword>
<dbReference type="SUPFAM" id="SSF81336">
    <property type="entry name" value="F1F0 ATP synthase subunit A"/>
    <property type="match status" value="1"/>
</dbReference>
<feature type="transmembrane region" description="Helical" evidence="11">
    <location>
        <begin position="188"/>
        <end position="212"/>
    </location>
</feature>
<comment type="similarity">
    <text evidence="2 11">Belongs to the ATPase A chain family.</text>
</comment>
<keyword evidence="11" id="KW-1003">Cell membrane</keyword>
<evidence type="ECO:0000313" key="12">
    <source>
        <dbReference type="EMBL" id="MDP9751703.1"/>
    </source>
</evidence>
<comment type="caution">
    <text evidence="12">The sequence shown here is derived from an EMBL/GenBank/DDBJ whole genome shotgun (WGS) entry which is preliminary data.</text>
</comment>
<evidence type="ECO:0000256" key="6">
    <source>
        <dbReference type="ARBA" id="ARBA00022781"/>
    </source>
</evidence>
<dbReference type="HAMAP" id="MF_01393">
    <property type="entry name" value="ATP_synth_a_bact"/>
    <property type="match status" value="1"/>
</dbReference>
<sequence>MQIQSPVVFTIPLFGGIPVTMTVVVEWIIMAVLIVAASAVTKGWKLVPEGTQNMVELIIEGFNKFVKNSLGDYWKDYTPYLGTVAAFLILANTISIFGLVPPTKDISATSALALMSIVTVVIASIRARGVKGYAKYFFKSPINFFINVLDLFTRPLSLAARLFGNIFAAVTIMGLIERAVPIVLPAVFSIYFDLFDGLLQMLVFVFLTMLYIQEAIEE</sequence>
<dbReference type="EMBL" id="JAURUP010000030">
    <property type="protein sequence ID" value="MDP9751703.1"/>
    <property type="molecule type" value="Genomic_DNA"/>
</dbReference>
<dbReference type="Proteomes" id="UP001223886">
    <property type="component" value="Unassembled WGS sequence"/>
</dbReference>
<feature type="transmembrane region" description="Helical" evidence="11">
    <location>
        <begin position="77"/>
        <end position="100"/>
    </location>
</feature>
<dbReference type="InterPro" id="IPR045082">
    <property type="entry name" value="ATP_syn_F0_a_bact/chloroplast"/>
</dbReference>
<comment type="subcellular location">
    <subcellularLocation>
        <location evidence="11">Cell membrane</location>
        <topology evidence="11">Multi-pass membrane protein</topology>
    </subcellularLocation>
    <subcellularLocation>
        <location evidence="1">Membrane</location>
        <topology evidence="1">Multi-pass membrane protein</topology>
    </subcellularLocation>
</comment>
<keyword evidence="5 11" id="KW-0812">Transmembrane</keyword>
<evidence type="ECO:0000313" key="13">
    <source>
        <dbReference type="Proteomes" id="UP001223886"/>
    </source>
</evidence>
<evidence type="ECO:0000256" key="11">
    <source>
        <dbReference type="HAMAP-Rule" id="MF_01393"/>
    </source>
</evidence>
<keyword evidence="4 11" id="KW-0138">CF(0)</keyword>
<evidence type="ECO:0000256" key="2">
    <source>
        <dbReference type="ARBA" id="ARBA00006810"/>
    </source>
</evidence>
<dbReference type="PANTHER" id="PTHR42823:SF3">
    <property type="entry name" value="ATP SYNTHASE SUBUNIT A, CHLOROPLASTIC"/>
    <property type="match status" value="1"/>
</dbReference>
<dbReference type="CDD" id="cd00310">
    <property type="entry name" value="ATP-synt_Fo_a_6"/>
    <property type="match status" value="1"/>
</dbReference>
<evidence type="ECO:0000256" key="1">
    <source>
        <dbReference type="ARBA" id="ARBA00004141"/>
    </source>
</evidence>
<keyword evidence="9 11" id="KW-0472">Membrane</keyword>
<evidence type="ECO:0000256" key="5">
    <source>
        <dbReference type="ARBA" id="ARBA00022692"/>
    </source>
</evidence>
<dbReference type="InterPro" id="IPR000568">
    <property type="entry name" value="ATP_synth_F0_asu"/>
</dbReference>
<proteinExistence type="inferred from homology"/>
<keyword evidence="6 11" id="KW-0375">Hydrogen ion transport</keyword>
<evidence type="ECO:0000256" key="8">
    <source>
        <dbReference type="ARBA" id="ARBA00023065"/>
    </source>
</evidence>
<evidence type="ECO:0000256" key="3">
    <source>
        <dbReference type="ARBA" id="ARBA00022448"/>
    </source>
</evidence>
<dbReference type="Gene3D" id="1.20.120.220">
    <property type="entry name" value="ATP synthase, F0 complex, subunit A"/>
    <property type="match status" value="1"/>
</dbReference>